<dbReference type="PROSITE" id="PS50297">
    <property type="entry name" value="ANK_REP_REGION"/>
    <property type="match status" value="2"/>
</dbReference>
<dbReference type="SUPFAM" id="SSF48403">
    <property type="entry name" value="Ankyrin repeat"/>
    <property type="match status" value="1"/>
</dbReference>
<dbReference type="GO" id="GO:0005634">
    <property type="term" value="C:nucleus"/>
    <property type="evidence" value="ECO:0007669"/>
    <property type="project" value="UniProtKB-SubCell"/>
</dbReference>
<reference evidence="12" key="2">
    <citation type="submission" date="2020-11" db="EMBL/GenBank/DDBJ databases">
        <authorList>
            <person name="McCartney M.A."/>
            <person name="Auch B."/>
            <person name="Kono T."/>
            <person name="Mallez S."/>
            <person name="Becker A."/>
            <person name="Gohl D.M."/>
            <person name="Silverstein K.A.T."/>
            <person name="Koren S."/>
            <person name="Bechman K.B."/>
            <person name="Herman A."/>
            <person name="Abrahante J.E."/>
            <person name="Garbe J."/>
        </authorList>
    </citation>
    <scope>NUCLEOTIDE SEQUENCE</scope>
    <source>
        <strain evidence="12">Duluth1</strain>
        <tissue evidence="12">Whole animal</tissue>
    </source>
</reference>
<evidence type="ECO:0000256" key="4">
    <source>
        <dbReference type="ARBA" id="ARBA00022737"/>
    </source>
</evidence>
<accession>A0A9D4QWM7</accession>
<dbReference type="InterPro" id="IPR047163">
    <property type="entry name" value="ASPP1/2"/>
</dbReference>
<feature type="compositionally biased region" description="Low complexity" evidence="10">
    <location>
        <begin position="523"/>
        <end position="540"/>
    </location>
</feature>
<evidence type="ECO:0000256" key="8">
    <source>
        <dbReference type="PROSITE-ProRule" id="PRU00192"/>
    </source>
</evidence>
<gene>
    <name evidence="12" type="ORF">DPMN_088707</name>
</gene>
<dbReference type="InterPro" id="IPR036028">
    <property type="entry name" value="SH3-like_dom_sf"/>
</dbReference>
<reference evidence="12" key="1">
    <citation type="journal article" date="2019" name="bioRxiv">
        <title>The Genome of the Zebra Mussel, Dreissena polymorpha: A Resource for Invasive Species Research.</title>
        <authorList>
            <person name="McCartney M.A."/>
            <person name="Auch B."/>
            <person name="Kono T."/>
            <person name="Mallez S."/>
            <person name="Zhang Y."/>
            <person name="Obille A."/>
            <person name="Becker A."/>
            <person name="Abrahante J.E."/>
            <person name="Garbe J."/>
            <person name="Badalamenti J.P."/>
            <person name="Herman A."/>
            <person name="Mangelson H."/>
            <person name="Liachko I."/>
            <person name="Sullivan S."/>
            <person name="Sone E.D."/>
            <person name="Koren S."/>
            <person name="Silverstein K.A.T."/>
            <person name="Beckman K.B."/>
            <person name="Gohl D.M."/>
        </authorList>
    </citation>
    <scope>NUCLEOTIDE SEQUENCE</scope>
    <source>
        <strain evidence="12">Duluth1</strain>
        <tissue evidence="12">Whole animal</tissue>
    </source>
</reference>
<evidence type="ECO:0000313" key="13">
    <source>
        <dbReference type="Proteomes" id="UP000828390"/>
    </source>
</evidence>
<dbReference type="InterPro" id="IPR001452">
    <property type="entry name" value="SH3_domain"/>
</dbReference>
<evidence type="ECO:0000256" key="1">
    <source>
        <dbReference type="ARBA" id="ARBA00004123"/>
    </source>
</evidence>
<feature type="region of interest" description="Disordered" evidence="10">
    <location>
        <begin position="1"/>
        <end position="22"/>
    </location>
</feature>
<keyword evidence="13" id="KW-1185">Reference proteome</keyword>
<feature type="region of interest" description="Disordered" evidence="10">
    <location>
        <begin position="495"/>
        <end position="585"/>
    </location>
</feature>
<feature type="compositionally biased region" description="Low complexity" evidence="10">
    <location>
        <begin position="371"/>
        <end position="389"/>
    </location>
</feature>
<keyword evidence="5 7" id="KW-0040">ANK repeat</keyword>
<feature type="region of interest" description="Disordered" evidence="10">
    <location>
        <begin position="192"/>
        <end position="224"/>
    </location>
</feature>
<feature type="compositionally biased region" description="Polar residues" evidence="10">
    <location>
        <begin position="13"/>
        <end position="22"/>
    </location>
</feature>
<comment type="subcellular location">
    <subcellularLocation>
        <location evidence="1">Nucleus</location>
    </subcellularLocation>
</comment>
<dbReference type="GO" id="GO:0002039">
    <property type="term" value="F:p53 binding"/>
    <property type="evidence" value="ECO:0007669"/>
    <property type="project" value="InterPro"/>
</dbReference>
<dbReference type="GO" id="GO:0042981">
    <property type="term" value="P:regulation of apoptotic process"/>
    <property type="evidence" value="ECO:0007669"/>
    <property type="project" value="InterPro"/>
</dbReference>
<evidence type="ECO:0000256" key="6">
    <source>
        <dbReference type="ARBA" id="ARBA00023242"/>
    </source>
</evidence>
<keyword evidence="3" id="KW-0053">Apoptosis</keyword>
<feature type="compositionally biased region" description="Basic and acidic residues" evidence="10">
    <location>
        <begin position="1"/>
        <end position="10"/>
    </location>
</feature>
<feature type="region of interest" description="Disordered" evidence="10">
    <location>
        <begin position="650"/>
        <end position="693"/>
    </location>
</feature>
<feature type="compositionally biased region" description="Polar residues" evidence="10">
    <location>
        <begin position="495"/>
        <end position="512"/>
    </location>
</feature>
<dbReference type="SUPFAM" id="SSF50044">
    <property type="entry name" value="SH3-domain"/>
    <property type="match status" value="1"/>
</dbReference>
<feature type="repeat" description="ANK" evidence="7">
    <location>
        <begin position="766"/>
        <end position="798"/>
    </location>
</feature>
<dbReference type="EMBL" id="JAIWYP010000003">
    <property type="protein sequence ID" value="KAH3846406.1"/>
    <property type="molecule type" value="Genomic_DNA"/>
</dbReference>
<dbReference type="GO" id="GO:0006915">
    <property type="term" value="P:apoptotic process"/>
    <property type="evidence" value="ECO:0007669"/>
    <property type="project" value="UniProtKB-KW"/>
</dbReference>
<feature type="domain" description="SH3" evidence="11">
    <location>
        <begin position="832"/>
        <end position="896"/>
    </location>
</feature>
<dbReference type="PANTHER" id="PTHR24131">
    <property type="entry name" value="APOPTOSIS-STIMULATING OF P53 PROTEIN"/>
    <property type="match status" value="1"/>
</dbReference>
<dbReference type="SMART" id="SM00326">
    <property type="entry name" value="SH3"/>
    <property type="match status" value="1"/>
</dbReference>
<dbReference type="Gene3D" id="1.25.40.20">
    <property type="entry name" value="Ankyrin repeat-containing domain"/>
    <property type="match status" value="1"/>
</dbReference>
<dbReference type="PROSITE" id="PS50088">
    <property type="entry name" value="ANK_REPEAT"/>
    <property type="match status" value="2"/>
</dbReference>
<comment type="caution">
    <text evidence="12">The sequence shown here is derived from an EMBL/GenBank/DDBJ whole genome shotgun (WGS) entry which is preliminary data.</text>
</comment>
<keyword evidence="4" id="KW-0677">Repeat</keyword>
<dbReference type="Pfam" id="PF00018">
    <property type="entry name" value="SH3_1"/>
    <property type="match status" value="1"/>
</dbReference>
<dbReference type="InterPro" id="IPR036770">
    <property type="entry name" value="Ankyrin_rpt-contain_sf"/>
</dbReference>
<name>A0A9D4QWM7_DREPO</name>
<feature type="coiled-coil region" evidence="9">
    <location>
        <begin position="25"/>
        <end position="90"/>
    </location>
</feature>
<organism evidence="12 13">
    <name type="scientific">Dreissena polymorpha</name>
    <name type="common">Zebra mussel</name>
    <name type="synonym">Mytilus polymorpha</name>
    <dbReference type="NCBI Taxonomy" id="45954"/>
    <lineage>
        <taxon>Eukaryota</taxon>
        <taxon>Metazoa</taxon>
        <taxon>Spiralia</taxon>
        <taxon>Lophotrochozoa</taxon>
        <taxon>Mollusca</taxon>
        <taxon>Bivalvia</taxon>
        <taxon>Autobranchia</taxon>
        <taxon>Heteroconchia</taxon>
        <taxon>Euheterodonta</taxon>
        <taxon>Imparidentia</taxon>
        <taxon>Neoheterodontei</taxon>
        <taxon>Myida</taxon>
        <taxon>Dreissenoidea</taxon>
        <taxon>Dreissenidae</taxon>
        <taxon>Dreissena</taxon>
    </lineage>
</organism>
<keyword evidence="6" id="KW-0539">Nucleus</keyword>
<evidence type="ECO:0000259" key="11">
    <source>
        <dbReference type="PROSITE" id="PS50002"/>
    </source>
</evidence>
<dbReference type="InterPro" id="IPR002110">
    <property type="entry name" value="Ankyrin_rpt"/>
</dbReference>
<feature type="compositionally biased region" description="Polar residues" evidence="10">
    <location>
        <begin position="396"/>
        <end position="416"/>
    </location>
</feature>
<proteinExistence type="predicted"/>
<evidence type="ECO:0000256" key="2">
    <source>
        <dbReference type="ARBA" id="ARBA00022443"/>
    </source>
</evidence>
<feature type="region of interest" description="Disordered" evidence="10">
    <location>
        <begin position="261"/>
        <end position="416"/>
    </location>
</feature>
<protein>
    <recommendedName>
        <fullName evidence="11">SH3 domain-containing protein</fullName>
    </recommendedName>
</protein>
<keyword evidence="2 8" id="KW-0728">SH3 domain</keyword>
<evidence type="ECO:0000256" key="9">
    <source>
        <dbReference type="SAM" id="Coils"/>
    </source>
</evidence>
<dbReference type="Proteomes" id="UP000828390">
    <property type="component" value="Unassembled WGS sequence"/>
</dbReference>
<feature type="repeat" description="ANK" evidence="7">
    <location>
        <begin position="733"/>
        <end position="765"/>
    </location>
</feature>
<dbReference type="PANTHER" id="PTHR24131:SF10">
    <property type="entry name" value="ANKYRIN-REPEAT, SH3-DOMAIN, AND PROLINE-RICH-REGION CONTAINING PROTEIN, ISOFORM B"/>
    <property type="match status" value="1"/>
</dbReference>
<feature type="compositionally biased region" description="Basic and acidic residues" evidence="10">
    <location>
        <begin position="513"/>
        <end position="522"/>
    </location>
</feature>
<evidence type="ECO:0000256" key="5">
    <source>
        <dbReference type="ARBA" id="ARBA00023043"/>
    </source>
</evidence>
<evidence type="ECO:0000256" key="3">
    <source>
        <dbReference type="ARBA" id="ARBA00022703"/>
    </source>
</evidence>
<dbReference type="AlphaFoldDB" id="A0A9D4QWM7"/>
<keyword evidence="9" id="KW-0175">Coiled coil</keyword>
<evidence type="ECO:0000313" key="12">
    <source>
        <dbReference type="EMBL" id="KAH3846406.1"/>
    </source>
</evidence>
<feature type="compositionally biased region" description="Low complexity" evidence="10">
    <location>
        <begin position="197"/>
        <end position="214"/>
    </location>
</feature>
<dbReference type="FunFam" id="1.25.40.20:FF:000008">
    <property type="entry name" value="Apoptosis-stimulating of p53 protein 2 isoform 1"/>
    <property type="match status" value="1"/>
</dbReference>
<feature type="compositionally biased region" description="Low complexity" evidence="10">
    <location>
        <begin position="292"/>
        <end position="302"/>
    </location>
</feature>
<feature type="compositionally biased region" description="Basic and acidic residues" evidence="10">
    <location>
        <begin position="650"/>
        <end position="665"/>
    </location>
</feature>
<feature type="compositionally biased region" description="Polar residues" evidence="10">
    <location>
        <begin position="261"/>
        <end position="270"/>
    </location>
</feature>
<evidence type="ECO:0000256" key="10">
    <source>
        <dbReference type="SAM" id="MobiDB-lite"/>
    </source>
</evidence>
<dbReference type="PROSITE" id="PS50002">
    <property type="entry name" value="SH3"/>
    <property type="match status" value="1"/>
</dbReference>
<dbReference type="SMART" id="SM00248">
    <property type="entry name" value="ANK"/>
    <property type="match status" value="2"/>
</dbReference>
<dbReference type="Pfam" id="PF12796">
    <property type="entry name" value="Ank_2"/>
    <property type="match status" value="1"/>
</dbReference>
<sequence length="907" mass="99457">MTRQLEEIRSGRVKSSTNTQSPAALAELEKLKKELVFKNKQNEQQNAKMASNRELLAKRKDELARMDNRIQELQMRLKKKRAMNTDMAEKSKNQLNRPNLNNQLNNRRPNVAAVEPYIQEPPANINAVNPGFGKQDPKYQSLPPSSKFLYPEKVGRQRENDNIVGDYKYEMDKSEDYKIPLVVTVDSANKPIPNGLPSPKQSPVSVPSSSQPFPLYSGNANGTQQPSIVPNNLTFNSVKFGSAGPQRSGVSHFTPKPFGSTYSTSVLPNRNNNGGGIPIDHSQLELQPELRQSGSGQSSPGSVESVNGGLGPVTSKSLPSYPQRDMQAIGKVQQKDNTQANKVQVAGDSSMLITKNLPKDQNRTLPPPIPNRQQNVPNSNSVQPVNNSRLQPPSPDSVSAKNSPENNSDSEQATMSVSKGIQKFTGLIAKNQTDGPKPHGGFSNLNHASALGAVKPQTYRYASKKDIANTYLGTFNNAALEKYQQQVKTMHENLNIGSSTTPSESNLPSNQAEKLKEEEKDSLSPLSNHSSPLSSTSTPSPASPPSYPFDFSTSPPHADIASDKVSFKPNTPKNVRRRHSDSDNEEIGKALHKYGINTSPAKPLPVQENLSRELDNAKGVVEIQQTTFDNNIPQTVLLDNKGNIVEVVDSEKDNTKASTEDKADTVETVPEVKSNDPPIKKKTNLKSSSSKNSGNRVTFDPLALLLDASLEGELDLVRRCAYQVENVSTPNDEGITALHNAICAGHYEIVTFLVEFGCDVNSPDSDGWTPLHCAASCNNLPMVKFLVEHGACIFATTISDQETAAEKCEEEEDGFDGCSEYLYSIQEKLGIINNGAVFAVFDYSKDNTDELDLAIGDKFTVLKKGDEHEKDWWWARKDAQELYGYIPKNLLGLTPRVIPKEQPNGDV</sequence>
<evidence type="ECO:0000256" key="7">
    <source>
        <dbReference type="PROSITE-ProRule" id="PRU00023"/>
    </source>
</evidence>